<reference evidence="2 3" key="1">
    <citation type="submission" date="2018-10" db="EMBL/GenBank/DDBJ databases">
        <title>Genomic Encyclopedia of Type Strains, Phase IV (KMG-IV): sequencing the most valuable type-strain genomes for metagenomic binning, comparative biology and taxonomic classification.</title>
        <authorList>
            <person name="Goeker M."/>
        </authorList>
    </citation>
    <scope>NUCLEOTIDE SEQUENCE [LARGE SCALE GENOMIC DNA]</scope>
    <source>
        <strain evidence="2 3">DSM 23229</strain>
    </source>
</reference>
<organism evidence="2 3">
    <name type="scientific">Kushneria sinocarnis</name>
    <dbReference type="NCBI Taxonomy" id="595502"/>
    <lineage>
        <taxon>Bacteria</taxon>
        <taxon>Pseudomonadati</taxon>
        <taxon>Pseudomonadota</taxon>
        <taxon>Gammaproteobacteria</taxon>
        <taxon>Oceanospirillales</taxon>
        <taxon>Halomonadaceae</taxon>
        <taxon>Kushneria</taxon>
    </lineage>
</organism>
<evidence type="ECO:0000313" key="3">
    <source>
        <dbReference type="Proteomes" id="UP000281975"/>
    </source>
</evidence>
<protein>
    <submittedName>
        <fullName evidence="2">Uncharacterized protein</fullName>
    </submittedName>
</protein>
<evidence type="ECO:0000256" key="1">
    <source>
        <dbReference type="SAM" id="Phobius"/>
    </source>
</evidence>
<accession>A0A420X1E0</accession>
<keyword evidence="1" id="KW-0472">Membrane</keyword>
<evidence type="ECO:0000313" key="2">
    <source>
        <dbReference type="EMBL" id="RKR07661.1"/>
    </source>
</evidence>
<keyword evidence="1" id="KW-1133">Transmembrane helix</keyword>
<feature type="transmembrane region" description="Helical" evidence="1">
    <location>
        <begin position="34"/>
        <end position="51"/>
    </location>
</feature>
<dbReference type="Proteomes" id="UP000281975">
    <property type="component" value="Unassembled WGS sequence"/>
</dbReference>
<keyword evidence="3" id="KW-1185">Reference proteome</keyword>
<gene>
    <name evidence="2" type="ORF">C7446_0477</name>
</gene>
<name>A0A420X1E0_9GAMM</name>
<comment type="caution">
    <text evidence="2">The sequence shown here is derived from an EMBL/GenBank/DDBJ whole genome shotgun (WGS) entry which is preliminary data.</text>
</comment>
<feature type="transmembrane region" description="Helical" evidence="1">
    <location>
        <begin position="57"/>
        <end position="78"/>
    </location>
</feature>
<keyword evidence="1" id="KW-0812">Transmembrane</keyword>
<sequence>MKRTPQTMFQHILNLFRHPSEEEGSVARPVFDGLWLLMAMLIGLPFAFQVISVSRPIGTLIVLLLLVMNLVAGVHLYLARKAERTHRR</sequence>
<proteinExistence type="predicted"/>
<dbReference type="EMBL" id="RBIN01000001">
    <property type="protein sequence ID" value="RKR07661.1"/>
    <property type="molecule type" value="Genomic_DNA"/>
</dbReference>
<dbReference type="AlphaFoldDB" id="A0A420X1E0"/>